<dbReference type="GO" id="GO:0032259">
    <property type="term" value="P:methylation"/>
    <property type="evidence" value="ECO:0007669"/>
    <property type="project" value="UniProtKB-KW"/>
</dbReference>
<keyword evidence="2 5" id="KW-0489">Methyltransferase</keyword>
<evidence type="ECO:0000256" key="3">
    <source>
        <dbReference type="ARBA" id="ARBA00022679"/>
    </source>
</evidence>
<proteinExistence type="inferred from homology"/>
<dbReference type="EMBL" id="CP091430">
    <property type="protein sequence ID" value="UVI31384.1"/>
    <property type="molecule type" value="Genomic_DNA"/>
</dbReference>
<organism evidence="5 6">
    <name type="scientific">Paenibacillus spongiae</name>
    <dbReference type="NCBI Taxonomy" id="2909671"/>
    <lineage>
        <taxon>Bacteria</taxon>
        <taxon>Bacillati</taxon>
        <taxon>Bacillota</taxon>
        <taxon>Bacilli</taxon>
        <taxon>Bacillales</taxon>
        <taxon>Paenibacillaceae</taxon>
        <taxon>Paenibacillus</taxon>
    </lineage>
</organism>
<dbReference type="InterPro" id="IPR053888">
    <property type="entry name" value="MRM3-like_sub_bind"/>
</dbReference>
<evidence type="ECO:0000256" key="1">
    <source>
        <dbReference type="ARBA" id="ARBA00007228"/>
    </source>
</evidence>
<dbReference type="Proteomes" id="UP001057877">
    <property type="component" value="Chromosome"/>
</dbReference>
<dbReference type="Pfam" id="PF00588">
    <property type="entry name" value="SpoU_methylase"/>
    <property type="match status" value="1"/>
</dbReference>
<dbReference type="InterPro" id="IPR029028">
    <property type="entry name" value="Alpha/beta_knot_MTases"/>
</dbReference>
<dbReference type="InterPro" id="IPR013123">
    <property type="entry name" value="SpoU_subst-bd"/>
</dbReference>
<gene>
    <name evidence="5" type="ORF">L1F29_06045</name>
</gene>
<protein>
    <submittedName>
        <fullName evidence="5">RNA methyltransferase</fullName>
    </submittedName>
</protein>
<accession>A0ABY5SC86</accession>
<dbReference type="SUPFAM" id="SSF55315">
    <property type="entry name" value="L30e-like"/>
    <property type="match status" value="1"/>
</dbReference>
<dbReference type="PANTHER" id="PTHR43191">
    <property type="entry name" value="RRNA METHYLTRANSFERASE 3"/>
    <property type="match status" value="1"/>
</dbReference>
<evidence type="ECO:0000313" key="6">
    <source>
        <dbReference type="Proteomes" id="UP001057877"/>
    </source>
</evidence>
<dbReference type="SMART" id="SM00967">
    <property type="entry name" value="SpoU_sub_bind"/>
    <property type="match status" value="1"/>
</dbReference>
<sequence length="268" mass="28789">MGNNRILTINSVQNEKVKTYASLLEKKHRDRSGKFLIEGVHLVQEALMAAAAVETVVFDAERGMPSELEHLIADSGCELVEASPQVMAKCTATDTPPPVFGVVAKKDVDSGTLYGASSLVVVLDGVRDPGNVGTIIRSADAVGADAVVLGKGCVDLYNPKTVRSTMGSLFHLPVMEGDLAQLLPAAKEHGIRLAGTSLQAEDTCYSYDWRGATWLLLGNESSGLSEETLAQVDDRIIIPMHGRSESLNVAMAATVVLYEALRQRRYSF</sequence>
<dbReference type="RefSeq" id="WP_258387445.1">
    <property type="nucleotide sequence ID" value="NZ_CP091430.1"/>
</dbReference>
<dbReference type="InterPro" id="IPR051259">
    <property type="entry name" value="rRNA_Methyltransferase"/>
</dbReference>
<comment type="similarity">
    <text evidence="1">Belongs to the class IV-like SAM-binding methyltransferase superfamily. RNA methyltransferase TrmH family.</text>
</comment>
<dbReference type="Pfam" id="PF22435">
    <property type="entry name" value="MRM3-like_sub_bind"/>
    <property type="match status" value="1"/>
</dbReference>
<dbReference type="SUPFAM" id="SSF75217">
    <property type="entry name" value="alpha/beta knot"/>
    <property type="match status" value="1"/>
</dbReference>
<dbReference type="PANTHER" id="PTHR43191:SF2">
    <property type="entry name" value="RRNA METHYLTRANSFERASE 3, MITOCHONDRIAL"/>
    <property type="match status" value="1"/>
</dbReference>
<reference evidence="5" key="1">
    <citation type="submission" date="2022-01" db="EMBL/GenBank/DDBJ databases">
        <title>Paenibacillus spongiae sp. nov., isolated from marine sponge.</title>
        <authorList>
            <person name="Li Z."/>
            <person name="Zhang M."/>
        </authorList>
    </citation>
    <scope>NUCLEOTIDE SEQUENCE</scope>
    <source>
        <strain evidence="5">PHS-Z3</strain>
    </source>
</reference>
<feature type="domain" description="RNA 2-O ribose methyltransferase substrate binding" evidence="4">
    <location>
        <begin position="36"/>
        <end position="109"/>
    </location>
</feature>
<keyword evidence="6" id="KW-1185">Reference proteome</keyword>
<evidence type="ECO:0000313" key="5">
    <source>
        <dbReference type="EMBL" id="UVI31384.1"/>
    </source>
</evidence>
<dbReference type="InterPro" id="IPR029064">
    <property type="entry name" value="Ribosomal_eL30-like_sf"/>
</dbReference>
<dbReference type="InterPro" id="IPR001537">
    <property type="entry name" value="SpoU_MeTrfase"/>
</dbReference>
<keyword evidence="3" id="KW-0808">Transferase</keyword>
<dbReference type="GO" id="GO:0008168">
    <property type="term" value="F:methyltransferase activity"/>
    <property type="evidence" value="ECO:0007669"/>
    <property type="project" value="UniProtKB-KW"/>
</dbReference>
<dbReference type="CDD" id="cd18095">
    <property type="entry name" value="SpoU-like_rRNA-MTase"/>
    <property type="match status" value="1"/>
</dbReference>
<evidence type="ECO:0000259" key="4">
    <source>
        <dbReference type="SMART" id="SM00967"/>
    </source>
</evidence>
<dbReference type="InterPro" id="IPR029026">
    <property type="entry name" value="tRNA_m1G_MTases_N"/>
</dbReference>
<dbReference type="Gene3D" id="3.30.1330.30">
    <property type="match status" value="1"/>
</dbReference>
<name>A0ABY5SC86_9BACL</name>
<evidence type="ECO:0000256" key="2">
    <source>
        <dbReference type="ARBA" id="ARBA00022603"/>
    </source>
</evidence>
<dbReference type="Gene3D" id="3.40.1280.10">
    <property type="match status" value="1"/>
</dbReference>